<reference evidence="5 6" key="1">
    <citation type="submission" date="2020-10" db="EMBL/GenBank/DDBJ databases">
        <title>The Coptis chinensis genome and diversification of protoberbering-type alkaloids.</title>
        <authorList>
            <person name="Wang B."/>
            <person name="Shu S."/>
            <person name="Song C."/>
            <person name="Liu Y."/>
        </authorList>
    </citation>
    <scope>NUCLEOTIDE SEQUENCE [LARGE SCALE GENOMIC DNA]</scope>
    <source>
        <strain evidence="5">HL-2020</strain>
        <tissue evidence="5">Leaf</tissue>
    </source>
</reference>
<feature type="domain" description="BHLH" evidence="4">
    <location>
        <begin position="257"/>
        <end position="306"/>
    </location>
</feature>
<protein>
    <recommendedName>
        <fullName evidence="4">BHLH domain-containing protein</fullName>
    </recommendedName>
</protein>
<dbReference type="Proteomes" id="UP000631114">
    <property type="component" value="Unassembled WGS sequence"/>
</dbReference>
<keyword evidence="1" id="KW-0805">Transcription regulation</keyword>
<dbReference type="EMBL" id="JADFTS010000001">
    <property type="protein sequence ID" value="KAF9626760.1"/>
    <property type="molecule type" value="Genomic_DNA"/>
</dbReference>
<evidence type="ECO:0000256" key="2">
    <source>
        <dbReference type="ARBA" id="ARBA00023163"/>
    </source>
</evidence>
<organism evidence="5 6">
    <name type="scientific">Coptis chinensis</name>
    <dbReference type="NCBI Taxonomy" id="261450"/>
    <lineage>
        <taxon>Eukaryota</taxon>
        <taxon>Viridiplantae</taxon>
        <taxon>Streptophyta</taxon>
        <taxon>Embryophyta</taxon>
        <taxon>Tracheophyta</taxon>
        <taxon>Spermatophyta</taxon>
        <taxon>Magnoliopsida</taxon>
        <taxon>Ranunculales</taxon>
        <taxon>Ranunculaceae</taxon>
        <taxon>Coptidoideae</taxon>
        <taxon>Coptis</taxon>
    </lineage>
</organism>
<dbReference type="InterPro" id="IPR045896">
    <property type="entry name" value="MYC1-like_bHLH"/>
</dbReference>
<dbReference type="InterPro" id="IPR036638">
    <property type="entry name" value="HLH_DNA-bd_sf"/>
</dbReference>
<keyword evidence="3" id="KW-0539">Nucleus</keyword>
<dbReference type="GO" id="GO:0048658">
    <property type="term" value="P:anther wall tapetum development"/>
    <property type="evidence" value="ECO:0007669"/>
    <property type="project" value="InterPro"/>
</dbReference>
<dbReference type="SUPFAM" id="SSF47459">
    <property type="entry name" value="HLH, helix-loop-helix DNA-binding domain"/>
    <property type="match status" value="1"/>
</dbReference>
<dbReference type="GO" id="GO:0046983">
    <property type="term" value="F:protein dimerization activity"/>
    <property type="evidence" value="ECO:0007669"/>
    <property type="project" value="InterPro"/>
</dbReference>
<evidence type="ECO:0000313" key="5">
    <source>
        <dbReference type="EMBL" id="KAF9626760.1"/>
    </source>
</evidence>
<proteinExistence type="predicted"/>
<dbReference type="InterPro" id="IPR011598">
    <property type="entry name" value="bHLH_dom"/>
</dbReference>
<dbReference type="CDD" id="cd18918">
    <property type="entry name" value="bHLH_AtMYC1_like"/>
    <property type="match status" value="1"/>
</dbReference>
<dbReference type="PANTHER" id="PTHR46834">
    <property type="entry name" value="TRANSCRIPTION FACTOR BHLH91"/>
    <property type="match status" value="1"/>
</dbReference>
<accession>A0A835IZR4</accession>
<gene>
    <name evidence="5" type="ORF">IFM89_039040</name>
</gene>
<evidence type="ECO:0000256" key="1">
    <source>
        <dbReference type="ARBA" id="ARBA00023015"/>
    </source>
</evidence>
<evidence type="ECO:0000259" key="4">
    <source>
        <dbReference type="PROSITE" id="PS50888"/>
    </source>
</evidence>
<keyword evidence="6" id="KW-1185">Reference proteome</keyword>
<keyword evidence="2" id="KW-0804">Transcription</keyword>
<dbReference type="OrthoDB" id="1932168at2759"/>
<dbReference type="AlphaFoldDB" id="A0A835IZR4"/>
<dbReference type="FunFam" id="4.10.280.10:FF:000109">
    <property type="entry name" value="Transcription factor bHLH91-like"/>
    <property type="match status" value="1"/>
</dbReference>
<dbReference type="PROSITE" id="PS50888">
    <property type="entry name" value="BHLH"/>
    <property type="match status" value="1"/>
</dbReference>
<dbReference type="SMART" id="SM00353">
    <property type="entry name" value="HLH"/>
    <property type="match status" value="1"/>
</dbReference>
<dbReference type="Gene3D" id="4.10.280.10">
    <property type="entry name" value="Helix-loop-helix DNA-binding domain"/>
    <property type="match status" value="1"/>
</dbReference>
<dbReference type="GO" id="GO:0006355">
    <property type="term" value="P:regulation of DNA-templated transcription"/>
    <property type="evidence" value="ECO:0007669"/>
    <property type="project" value="InterPro"/>
</dbReference>
<evidence type="ECO:0000313" key="6">
    <source>
        <dbReference type="Proteomes" id="UP000631114"/>
    </source>
</evidence>
<dbReference type="PANTHER" id="PTHR46834:SF1">
    <property type="entry name" value="TRANSCRIPTION FACTOR BHLH10"/>
    <property type="match status" value="1"/>
</dbReference>
<dbReference type="InterPro" id="IPR045895">
    <property type="entry name" value="bHLH91-like"/>
</dbReference>
<evidence type="ECO:0000256" key="3">
    <source>
        <dbReference type="ARBA" id="ARBA00023242"/>
    </source>
</evidence>
<dbReference type="Pfam" id="PF00010">
    <property type="entry name" value="HLH"/>
    <property type="match status" value="1"/>
</dbReference>
<sequence>MYDEGCYYDTHDPNPFGEGGDVAGANSSGLTPLMSAISTGNSNNSLEENLRLASFSLEELSNHHHNTEAAAGMNFEEMNTHLMQDVLHDPDHISGMDMDQKGWSTGLHDMQGINSQQAQQFHHLNHDAAGQQIELQPNPFNASYAPTPTPDLLNLLHLPRCSVASMLPDSNIHLYDQSLHLNQLPPQQTPIFKELFHSLPHNYGLPCSRGGPSFFGGMDEREAGNGSVYQDGEGRQLFDNSVLDFSNMSGLGKRSEGKGTNHFATERQRREQLNDKYKSLRLLVPHPSKSDRASVVGDAIEYIKELLRTVEELKMLVDKKRYGRERKKLKTEDDAAGDMESSSIKPISTLADREQSNGAKRTTWLQRKSKDTEVDVRIIDDEVTIKLIQRKKINCLLSVSKILDELQLDLLHVSGGIIGDFYSFLFNSKIYENSSIYASAIAEKLIESVDKSYAAFHPGNF</sequence>
<name>A0A835IZR4_9MAGN</name>
<comment type="caution">
    <text evidence="5">The sequence shown here is derived from an EMBL/GenBank/DDBJ whole genome shotgun (WGS) entry which is preliminary data.</text>
</comment>